<evidence type="ECO:0000313" key="1">
    <source>
        <dbReference type="EMBL" id="EXJ09721.1"/>
    </source>
</evidence>
<reference evidence="2" key="1">
    <citation type="submission" date="2012-11" db="EMBL/GenBank/DDBJ databases">
        <authorList>
            <person name="Singh A."/>
            <person name="Pinnaka A.K."/>
            <person name="Vaidya B."/>
        </authorList>
    </citation>
    <scope>NUCLEOTIDE SEQUENCE [LARGE SCALE GENOMIC DNA]</scope>
    <source>
        <strain evidence="2">AK23</strain>
    </source>
</reference>
<dbReference type="Proteomes" id="UP000019464">
    <property type="component" value="Unassembled WGS sequence"/>
</dbReference>
<protein>
    <submittedName>
        <fullName evidence="1">Uncharacterized protein</fullName>
    </submittedName>
</protein>
<organism evidence="1 2">
    <name type="scientific">Nitrincola nitratireducens</name>
    <dbReference type="NCBI Taxonomy" id="1229521"/>
    <lineage>
        <taxon>Bacteria</taxon>
        <taxon>Pseudomonadati</taxon>
        <taxon>Pseudomonadota</taxon>
        <taxon>Gammaproteobacteria</taxon>
        <taxon>Oceanospirillales</taxon>
        <taxon>Oceanospirillaceae</taxon>
        <taxon>Nitrincola</taxon>
    </lineage>
</organism>
<proteinExistence type="predicted"/>
<keyword evidence="2" id="KW-1185">Reference proteome</keyword>
<name>W9UYB9_9GAMM</name>
<gene>
    <name evidence="1" type="ORF">D791_03393</name>
</gene>
<sequence>MSRNPQIESVCQRLRRDFFESIKHIYNPSILEQGYHLGKNRKGKEQKMPLASISIGVVWLKGMSRITEDELAEMAAMAKSESKKALNGYFQLTAE</sequence>
<dbReference type="AlphaFoldDB" id="W9UYB9"/>
<evidence type="ECO:0000313" key="2">
    <source>
        <dbReference type="Proteomes" id="UP000019464"/>
    </source>
</evidence>
<dbReference type="STRING" id="1229521.D791_03393"/>
<accession>W9UYB9</accession>
<comment type="caution">
    <text evidence="1">The sequence shown here is derived from an EMBL/GenBank/DDBJ whole genome shotgun (WGS) entry which is preliminary data.</text>
</comment>
<dbReference type="EMBL" id="AONB01000021">
    <property type="protein sequence ID" value="EXJ09721.1"/>
    <property type="molecule type" value="Genomic_DNA"/>
</dbReference>
<reference evidence="1 2" key="2">
    <citation type="journal article" date="2015" name="Syst. Appl. Microbiol.">
        <title>Nitrincola nitratireducens sp. nov. isolated from a haloalkaline crater lake.</title>
        <authorList>
            <person name="Singh A."/>
            <person name="Vaidya B."/>
            <person name="Tanuku N.R."/>
            <person name="Pinnaka A.K."/>
        </authorList>
    </citation>
    <scope>NUCLEOTIDE SEQUENCE [LARGE SCALE GENOMIC DNA]</scope>
    <source>
        <strain evidence="1 2">AK23</strain>
    </source>
</reference>